<dbReference type="InterPro" id="IPR000089">
    <property type="entry name" value="Biotin_lipoyl"/>
</dbReference>
<dbReference type="Pfam" id="PF00364">
    <property type="entry name" value="Biotin_lipoyl"/>
    <property type="match status" value="1"/>
</dbReference>
<dbReference type="SUPFAM" id="SSF51230">
    <property type="entry name" value="Single hybrid motif"/>
    <property type="match status" value="1"/>
</dbReference>
<protein>
    <submittedName>
        <fullName evidence="3">Acetyl-CoA carboxylase biotin carboxyl carrier protein subunit</fullName>
    </submittedName>
</protein>
<dbReference type="RefSeq" id="WP_169552443.1">
    <property type="nucleotide sequence ID" value="NZ_CP051677.1"/>
</dbReference>
<dbReference type="Gene3D" id="2.40.50.100">
    <property type="match status" value="1"/>
</dbReference>
<name>A0A7L5DPS4_9BACT</name>
<dbReference type="KEGG" id="srho:HH216_20180"/>
<proteinExistence type="predicted"/>
<accession>A0A7L5DPS4</accession>
<sequence length="166" mass="18217">MLAASVNNTESVTIDFTPAGPTVNDEPFAWDLVRLSDRTFSILHQNRSYTAELLELNQTTKTVSLKINEHKYTVQLKDRFDLLLEKMGMSNMANAKVDDLKAPMPGLIVGVSVQPGDAVQKGDSLLILEAMKMENNLKAAAEGTVKAIRAAKGDRVEKGQVLIEFV</sequence>
<evidence type="ECO:0000256" key="1">
    <source>
        <dbReference type="ARBA" id="ARBA00023267"/>
    </source>
</evidence>
<dbReference type="PROSITE" id="PS50968">
    <property type="entry name" value="BIOTINYL_LIPOYL"/>
    <property type="match status" value="1"/>
</dbReference>
<dbReference type="PROSITE" id="PS00188">
    <property type="entry name" value="BIOTIN"/>
    <property type="match status" value="1"/>
</dbReference>
<dbReference type="InterPro" id="IPR011053">
    <property type="entry name" value="Single_hybrid_motif"/>
</dbReference>
<evidence type="ECO:0000313" key="4">
    <source>
        <dbReference type="Proteomes" id="UP000501128"/>
    </source>
</evidence>
<gene>
    <name evidence="3" type="ORF">HH216_20180</name>
</gene>
<evidence type="ECO:0000259" key="2">
    <source>
        <dbReference type="PROSITE" id="PS50968"/>
    </source>
</evidence>
<organism evidence="3 4">
    <name type="scientific">Spirosoma rhododendri</name>
    <dbReference type="NCBI Taxonomy" id="2728024"/>
    <lineage>
        <taxon>Bacteria</taxon>
        <taxon>Pseudomonadati</taxon>
        <taxon>Bacteroidota</taxon>
        <taxon>Cytophagia</taxon>
        <taxon>Cytophagales</taxon>
        <taxon>Cytophagaceae</taxon>
        <taxon>Spirosoma</taxon>
    </lineage>
</organism>
<dbReference type="PANTHER" id="PTHR45266:SF3">
    <property type="entry name" value="OXALOACETATE DECARBOXYLASE ALPHA CHAIN"/>
    <property type="match status" value="1"/>
</dbReference>
<feature type="domain" description="Lipoyl-binding" evidence="2">
    <location>
        <begin position="84"/>
        <end position="166"/>
    </location>
</feature>
<dbReference type="InterPro" id="IPR001882">
    <property type="entry name" value="Biotin_BS"/>
</dbReference>
<dbReference type="FunFam" id="2.40.50.100:FF:000003">
    <property type="entry name" value="Acetyl-CoA carboxylase biotin carboxyl carrier protein"/>
    <property type="match status" value="1"/>
</dbReference>
<dbReference type="CDD" id="cd06850">
    <property type="entry name" value="biotinyl_domain"/>
    <property type="match status" value="1"/>
</dbReference>
<dbReference type="Proteomes" id="UP000501128">
    <property type="component" value="Chromosome"/>
</dbReference>
<dbReference type="AlphaFoldDB" id="A0A7L5DPS4"/>
<evidence type="ECO:0000313" key="3">
    <source>
        <dbReference type="EMBL" id="QJD80484.1"/>
    </source>
</evidence>
<dbReference type="PANTHER" id="PTHR45266">
    <property type="entry name" value="OXALOACETATE DECARBOXYLASE ALPHA CHAIN"/>
    <property type="match status" value="1"/>
</dbReference>
<keyword evidence="4" id="KW-1185">Reference proteome</keyword>
<dbReference type="InterPro" id="IPR050709">
    <property type="entry name" value="Biotin_Carboxyl_Carrier/Decarb"/>
</dbReference>
<reference evidence="3 4" key="1">
    <citation type="submission" date="2020-04" db="EMBL/GenBank/DDBJ databases">
        <title>Genome sequencing of novel species.</title>
        <authorList>
            <person name="Heo J."/>
            <person name="Kim S.-J."/>
            <person name="Kim J.-S."/>
            <person name="Hong S.-B."/>
            <person name="Kwon S.-W."/>
        </authorList>
    </citation>
    <scope>NUCLEOTIDE SEQUENCE [LARGE SCALE GENOMIC DNA]</scope>
    <source>
        <strain evidence="3 4">CJU-R4</strain>
    </source>
</reference>
<keyword evidence="1" id="KW-0092">Biotin</keyword>
<dbReference type="EMBL" id="CP051677">
    <property type="protein sequence ID" value="QJD80484.1"/>
    <property type="molecule type" value="Genomic_DNA"/>
</dbReference>